<dbReference type="PANTHER" id="PTHR12246">
    <property type="entry name" value="PALMITOYLTRANSFERASE ZDHHC16"/>
    <property type="match status" value="1"/>
</dbReference>
<evidence type="ECO:0000256" key="3">
    <source>
        <dbReference type="ARBA" id="ARBA00022692"/>
    </source>
</evidence>
<evidence type="ECO:0000256" key="2">
    <source>
        <dbReference type="ARBA" id="ARBA00022679"/>
    </source>
</evidence>
<dbReference type="EC" id="2.3.1.225" evidence="7"/>
<proteinExistence type="inferred from homology"/>
<keyword evidence="4 7" id="KW-1133">Transmembrane helix</keyword>
<comment type="caution">
    <text evidence="9">The sequence shown here is derived from an EMBL/GenBank/DDBJ whole genome shotgun (WGS) entry which is preliminary data.</text>
</comment>
<reference evidence="9 10" key="1">
    <citation type="journal article" date="2018" name="Sci. Rep.">
        <title>Genomic signatures of local adaptation to the degree of environmental predictability in rotifers.</title>
        <authorList>
            <person name="Franch-Gras L."/>
            <person name="Hahn C."/>
            <person name="Garcia-Roger E.M."/>
            <person name="Carmona M.J."/>
            <person name="Serra M."/>
            <person name="Gomez A."/>
        </authorList>
    </citation>
    <scope>NUCLEOTIDE SEQUENCE [LARGE SCALE GENOMIC DNA]</scope>
    <source>
        <strain evidence="9">HYR1</strain>
    </source>
</reference>
<comment type="similarity">
    <text evidence="7">Belongs to the DHHC palmitoyltransferase family.</text>
</comment>
<feature type="transmembrane region" description="Helical" evidence="7">
    <location>
        <begin position="196"/>
        <end position="222"/>
    </location>
</feature>
<evidence type="ECO:0000256" key="6">
    <source>
        <dbReference type="ARBA" id="ARBA00023315"/>
    </source>
</evidence>
<dbReference type="GO" id="GO:0016020">
    <property type="term" value="C:membrane"/>
    <property type="evidence" value="ECO:0007669"/>
    <property type="project" value="UniProtKB-SubCell"/>
</dbReference>
<comment type="subcellular location">
    <subcellularLocation>
        <location evidence="1">Membrane</location>
        <topology evidence="1">Multi-pass membrane protein</topology>
    </subcellularLocation>
</comment>
<dbReference type="STRING" id="10195.A0A3M7T317"/>
<keyword evidence="2 7" id="KW-0808">Transferase</keyword>
<dbReference type="PROSITE" id="PS50216">
    <property type="entry name" value="DHHC"/>
    <property type="match status" value="1"/>
</dbReference>
<feature type="transmembrane region" description="Helical" evidence="7">
    <location>
        <begin position="21"/>
        <end position="48"/>
    </location>
</feature>
<dbReference type="InterPro" id="IPR039859">
    <property type="entry name" value="PFA4/ZDH16/20/ERF2-like"/>
</dbReference>
<evidence type="ECO:0000256" key="4">
    <source>
        <dbReference type="ARBA" id="ARBA00022989"/>
    </source>
</evidence>
<feature type="transmembrane region" description="Helical" evidence="7">
    <location>
        <begin position="150"/>
        <end position="176"/>
    </location>
</feature>
<keyword evidence="10" id="KW-1185">Reference proteome</keyword>
<organism evidence="9 10">
    <name type="scientific">Brachionus plicatilis</name>
    <name type="common">Marine rotifer</name>
    <name type="synonym">Brachionus muelleri</name>
    <dbReference type="NCBI Taxonomy" id="10195"/>
    <lineage>
        <taxon>Eukaryota</taxon>
        <taxon>Metazoa</taxon>
        <taxon>Spiralia</taxon>
        <taxon>Gnathifera</taxon>
        <taxon>Rotifera</taxon>
        <taxon>Eurotatoria</taxon>
        <taxon>Monogononta</taxon>
        <taxon>Pseudotrocha</taxon>
        <taxon>Ploima</taxon>
        <taxon>Brachionidae</taxon>
        <taxon>Brachionus</taxon>
    </lineage>
</organism>
<dbReference type="InterPro" id="IPR001594">
    <property type="entry name" value="Palmitoyltrfase_DHHC"/>
</dbReference>
<evidence type="ECO:0000256" key="7">
    <source>
        <dbReference type="RuleBase" id="RU079119"/>
    </source>
</evidence>
<dbReference type="Proteomes" id="UP000276133">
    <property type="component" value="Unassembled WGS sequence"/>
</dbReference>
<dbReference type="EMBL" id="REGN01000388">
    <property type="protein sequence ID" value="RNA42260.1"/>
    <property type="molecule type" value="Genomic_DNA"/>
</dbReference>
<keyword evidence="5 7" id="KW-0472">Membrane</keyword>
<sequence>MTSLVRRKMCFGTSSGRLSQLCHFGPIIAIFLICFITYSGFLCLIQWWPPITLSGQINFIIYLTWPLLIFYNYFNAVFLGPGFVPLNWRPENKEDEKKLQFCKICNSFKAPRSHHCKKCQSNKCFNLWYAQDHHCPWINTCCGHFNHASFVYFLLSAPLGCSHALIVLAPSLYRALYRNYYIFYRHTQVPLVNLSVYQMIACLFAIGMAFGVVIAVGMLFYVQMKSIVRNRTGIEDWIIKKAKHRREQNNIEEKFVYPYDLGKLENMRQVFNWSGNFRPIGNGFEWNLVDGCDQFTLSLEQIAQKEEKKAHSVRYVAIREYNGAFFPIIHGCKACCCIPISDDPRMPVSINEEIMVTRWQKHWLYGEKVVSKSNNPKIKTKKGWFPSKIVKIHPSSLEKLEQDQFEHEKKE</sequence>
<feature type="domain" description="Palmitoyltransferase DHHC" evidence="8">
    <location>
        <begin position="96"/>
        <end position="237"/>
    </location>
</feature>
<dbReference type="AlphaFoldDB" id="A0A3M7T317"/>
<feature type="transmembrane region" description="Helical" evidence="7">
    <location>
        <begin position="68"/>
        <end position="88"/>
    </location>
</feature>
<name>A0A3M7T317_BRAPC</name>
<comment type="catalytic activity">
    <reaction evidence="7">
        <text>L-cysteinyl-[protein] + hexadecanoyl-CoA = S-hexadecanoyl-L-cysteinyl-[protein] + CoA</text>
        <dbReference type="Rhea" id="RHEA:36683"/>
        <dbReference type="Rhea" id="RHEA-COMP:10131"/>
        <dbReference type="Rhea" id="RHEA-COMP:11032"/>
        <dbReference type="ChEBI" id="CHEBI:29950"/>
        <dbReference type="ChEBI" id="CHEBI:57287"/>
        <dbReference type="ChEBI" id="CHEBI:57379"/>
        <dbReference type="ChEBI" id="CHEBI:74151"/>
        <dbReference type="EC" id="2.3.1.225"/>
    </reaction>
</comment>
<dbReference type="GO" id="GO:0019706">
    <property type="term" value="F:protein-cysteine S-palmitoyltransferase activity"/>
    <property type="evidence" value="ECO:0007669"/>
    <property type="project" value="UniProtKB-EC"/>
</dbReference>
<comment type="domain">
    <text evidence="7">The DHHC domain is required for palmitoyltransferase activity.</text>
</comment>
<keyword evidence="6 7" id="KW-0012">Acyltransferase</keyword>
<dbReference type="OrthoDB" id="331948at2759"/>
<evidence type="ECO:0000256" key="1">
    <source>
        <dbReference type="ARBA" id="ARBA00004141"/>
    </source>
</evidence>
<evidence type="ECO:0000259" key="8">
    <source>
        <dbReference type="Pfam" id="PF01529"/>
    </source>
</evidence>
<evidence type="ECO:0000313" key="9">
    <source>
        <dbReference type="EMBL" id="RNA42260.1"/>
    </source>
</evidence>
<dbReference type="Pfam" id="PF01529">
    <property type="entry name" value="DHHC"/>
    <property type="match status" value="1"/>
</dbReference>
<accession>A0A3M7T317</accession>
<evidence type="ECO:0000256" key="5">
    <source>
        <dbReference type="ARBA" id="ARBA00023136"/>
    </source>
</evidence>
<evidence type="ECO:0000313" key="10">
    <source>
        <dbReference type="Proteomes" id="UP000276133"/>
    </source>
</evidence>
<gene>
    <name evidence="9" type="ORF">BpHYR1_021207</name>
</gene>
<keyword evidence="3 7" id="KW-0812">Transmembrane</keyword>
<protein>
    <recommendedName>
        <fullName evidence="7">Palmitoyltransferase</fullName>
        <ecNumber evidence="7">2.3.1.225</ecNumber>
    </recommendedName>
</protein>